<dbReference type="KEGG" id="scas:SACC_24010"/>
<sequence length="321" mass="37153">MNIGKIKFNKEINEYIVMPICPSCEIKLGTWKDLAIHMNEMANIKSDPSHVMWLNRNISINKMNVNDLAKSLEDFFSTPDGLAMWIRRKFIDKFYGNNPHPFIVAMQNPTRGVLLGYVIEHQHFLKNWVRILSSIIFKSDRDEVIKYELENIAVEFIGYNGRPSHYELLLRMGESLGMKREEILATPPLPGTQSAIKTWRKIAESKSWVETMAAMHSLELVADRSLIKYGAKLSYFNPLILDSDKFPQAVKDFLREGYEADIYHAGEALEMVEKYAEEFGIKESVQVTVLKSFDAFSKYLLSRLERAFEIEPNLIKEVFKQ</sequence>
<accession>A0AAQ4CUA3</accession>
<dbReference type="PIRSF" id="PIRSF032676">
    <property type="entry name" value="UCP032676_PQQC"/>
    <property type="match status" value="1"/>
</dbReference>
<dbReference type="EMBL" id="AP025226">
    <property type="protein sequence ID" value="BDB99384.1"/>
    <property type="molecule type" value="Genomic_DNA"/>
</dbReference>
<keyword evidence="1" id="KW-0560">Oxidoreductase</keyword>
<dbReference type="InterPro" id="IPR004305">
    <property type="entry name" value="Thiaminase-2/PQQC"/>
</dbReference>
<dbReference type="Pfam" id="PF16293">
    <property type="entry name" value="zf-C2H2_9"/>
    <property type="match status" value="1"/>
</dbReference>
<dbReference type="PANTHER" id="PTHR40279:SF3">
    <property type="entry name" value="4-AMINOBENZOATE SYNTHASE"/>
    <property type="match status" value="1"/>
</dbReference>
<evidence type="ECO:0000313" key="4">
    <source>
        <dbReference type="EMBL" id="BDB99384.1"/>
    </source>
</evidence>
<keyword evidence="5" id="KW-1185">Reference proteome</keyword>
<dbReference type="Pfam" id="PF03070">
    <property type="entry name" value="TENA_THI-4"/>
    <property type="match status" value="1"/>
</dbReference>
<dbReference type="SUPFAM" id="SSF48613">
    <property type="entry name" value="Heme oxygenase-like"/>
    <property type="match status" value="1"/>
</dbReference>
<dbReference type="Gene3D" id="1.20.910.10">
    <property type="entry name" value="Heme oxygenase-like"/>
    <property type="match status" value="1"/>
</dbReference>
<protein>
    <submittedName>
        <fullName evidence="4">TenA family transcriptional regulator</fullName>
    </submittedName>
</protein>
<name>A0AAQ4CUA3_9CREN</name>
<dbReference type="GO" id="GO:0016491">
    <property type="term" value="F:oxidoreductase activity"/>
    <property type="evidence" value="ECO:0007669"/>
    <property type="project" value="UniProtKB-KW"/>
</dbReference>
<feature type="domain" description="Thiaminase-2/PQQC" evidence="2">
    <location>
        <begin position="87"/>
        <end position="303"/>
    </location>
</feature>
<dbReference type="InterPro" id="IPR032553">
    <property type="entry name" value="UCP032676_Znf-C2H2"/>
</dbReference>
<evidence type="ECO:0000313" key="5">
    <source>
        <dbReference type="Proteomes" id="UP001319921"/>
    </source>
</evidence>
<feature type="domain" description="UCP032676 C2H2 type zinc-finger" evidence="3">
    <location>
        <begin position="18"/>
        <end position="77"/>
    </location>
</feature>
<dbReference type="AlphaFoldDB" id="A0AAQ4CUA3"/>
<dbReference type="PANTHER" id="PTHR40279">
    <property type="entry name" value="PQQC-LIKE PROTEIN"/>
    <property type="match status" value="1"/>
</dbReference>
<organism evidence="4 5">
    <name type="scientific">Saccharolobus caldissimus</name>
    <dbReference type="NCBI Taxonomy" id="1702097"/>
    <lineage>
        <taxon>Archaea</taxon>
        <taxon>Thermoproteota</taxon>
        <taxon>Thermoprotei</taxon>
        <taxon>Sulfolobales</taxon>
        <taxon>Sulfolobaceae</taxon>
        <taxon>Saccharolobus</taxon>
    </lineage>
</organism>
<evidence type="ECO:0000259" key="2">
    <source>
        <dbReference type="Pfam" id="PF03070"/>
    </source>
</evidence>
<reference evidence="4 5" key="1">
    <citation type="journal article" date="2022" name="Microbiol. Resour. Announc.">
        <title>Complete Genome Sequence of the Hyperthermophilic and Acidophilic Archaeon Saccharolobus caldissimus Strain HS-3T.</title>
        <authorList>
            <person name="Sakai H.D."/>
            <person name="Kurosawa N."/>
        </authorList>
    </citation>
    <scope>NUCLEOTIDE SEQUENCE [LARGE SCALE GENOMIC DNA]</scope>
    <source>
        <strain evidence="4 5">JCM32116</strain>
    </source>
</reference>
<dbReference type="InterPro" id="IPR017004">
    <property type="entry name" value="UCP032676_PqqC"/>
</dbReference>
<gene>
    <name evidence="4" type="ORF">SACC_24010</name>
</gene>
<proteinExistence type="predicted"/>
<dbReference type="Proteomes" id="UP001319921">
    <property type="component" value="Chromosome"/>
</dbReference>
<evidence type="ECO:0000256" key="1">
    <source>
        <dbReference type="ARBA" id="ARBA00023002"/>
    </source>
</evidence>
<dbReference type="InterPro" id="IPR039068">
    <property type="entry name" value="PqqC-like"/>
</dbReference>
<dbReference type="InterPro" id="IPR016084">
    <property type="entry name" value="Haem_Oase-like_multi-hlx"/>
</dbReference>
<evidence type="ECO:0000259" key="3">
    <source>
        <dbReference type="Pfam" id="PF16293"/>
    </source>
</evidence>